<evidence type="ECO:0000256" key="1">
    <source>
        <dbReference type="ARBA" id="ARBA00004141"/>
    </source>
</evidence>
<keyword evidence="10" id="KW-1185">Reference proteome</keyword>
<keyword evidence="3 8" id="KW-0812">Transmembrane</keyword>
<comment type="subcellular location">
    <subcellularLocation>
        <location evidence="1">Membrane</location>
        <topology evidence="1">Multi-pass membrane protein</topology>
    </subcellularLocation>
</comment>
<keyword evidence="5 8" id="KW-0472">Membrane</keyword>
<proteinExistence type="inferred from homology"/>
<comment type="similarity">
    <text evidence="2">Belongs to the TMEM120 family.</text>
</comment>
<dbReference type="InterPro" id="IPR012926">
    <property type="entry name" value="TMEM120A/B"/>
</dbReference>
<evidence type="ECO:0000313" key="10">
    <source>
        <dbReference type="Proteomes" id="UP000054408"/>
    </source>
</evidence>
<dbReference type="PANTHER" id="PTHR21433">
    <property type="entry name" value="TRANSMEMBRANE PROTEIN INDUCED BY TUMOR NECROSIS FACTOR ALPHA"/>
    <property type="match status" value="1"/>
</dbReference>
<dbReference type="RefSeq" id="XP_013757112.1">
    <property type="nucleotide sequence ID" value="XM_013901658.1"/>
</dbReference>
<protein>
    <submittedName>
        <fullName evidence="9">Transmembrane protein 120A</fullName>
    </submittedName>
</protein>
<dbReference type="EMBL" id="GL349460">
    <property type="protein sequence ID" value="KNC50285.1"/>
    <property type="molecule type" value="Genomic_DNA"/>
</dbReference>
<dbReference type="Proteomes" id="UP000054408">
    <property type="component" value="Unassembled WGS sequence"/>
</dbReference>
<dbReference type="AlphaFoldDB" id="A0A0L0DDJ0"/>
<dbReference type="GeneID" id="25565601"/>
<feature type="transmembrane region" description="Helical" evidence="8">
    <location>
        <begin position="131"/>
        <end position="151"/>
    </location>
</feature>
<dbReference type="Pfam" id="PF07851">
    <property type="entry name" value="TMEM120A-B"/>
    <property type="match status" value="1"/>
</dbReference>
<feature type="transmembrane region" description="Helical" evidence="8">
    <location>
        <begin position="306"/>
        <end position="327"/>
    </location>
</feature>
<feature type="transmembrane region" description="Helical" evidence="8">
    <location>
        <begin position="214"/>
        <end position="232"/>
    </location>
</feature>
<evidence type="ECO:0000313" key="9">
    <source>
        <dbReference type="EMBL" id="KNC50285.1"/>
    </source>
</evidence>
<keyword evidence="4 8" id="KW-1133">Transmembrane helix</keyword>
<evidence type="ECO:0000256" key="5">
    <source>
        <dbReference type="ARBA" id="ARBA00023136"/>
    </source>
</evidence>
<dbReference type="GO" id="GO:0016020">
    <property type="term" value="C:membrane"/>
    <property type="evidence" value="ECO:0007669"/>
    <property type="project" value="UniProtKB-SubCell"/>
</dbReference>
<gene>
    <name evidence="9" type="ORF">AMSG_06444</name>
</gene>
<evidence type="ECO:0000256" key="6">
    <source>
        <dbReference type="SAM" id="Coils"/>
    </source>
</evidence>
<sequence>MADDMVRAETELGMALEAYRASLREARDRQRRLEKALSNASFELTRAREGVAMGMGSTAEAETSTKVQREGNEQGSGAAEAARQSLDEAVARAKVVLPRPGALYFQLMVGSVNIRMIGEDERWTFKEEYEWFKNVAMQLSVFVTLLVYWVNRPWLDTLFHALVLYYYFSITLREHILLVNGSNIRRWWRRHHYITILLTAVLLTWPPKSDSWHLFRNTFTGFIIYIGCLQMLQYRYQRARLQVLRSLGQTEGTDVVNSDTTQMHWTSSMLFLLPFLFVGQFFQLYIGYFLIALFRTSPSIEWQVPVAGVLYIALGIGNLFTTLRVVYFRYAAATDSALLTPKLRSE</sequence>
<dbReference type="OrthoDB" id="2015098at2759"/>
<keyword evidence="6" id="KW-0175">Coiled coil</keyword>
<evidence type="ECO:0000256" key="2">
    <source>
        <dbReference type="ARBA" id="ARBA00009700"/>
    </source>
</evidence>
<reference evidence="9 10" key="1">
    <citation type="submission" date="2010-05" db="EMBL/GenBank/DDBJ databases">
        <title>The Genome Sequence of Thecamonas trahens ATCC 50062.</title>
        <authorList>
            <consortium name="The Broad Institute Genome Sequencing Platform"/>
            <person name="Russ C."/>
            <person name="Cuomo C."/>
            <person name="Shea T."/>
            <person name="Young S.K."/>
            <person name="Zeng Q."/>
            <person name="Koehrsen M."/>
            <person name="Haas B."/>
            <person name="Borodovsky M."/>
            <person name="Guigo R."/>
            <person name="Alvarado L."/>
            <person name="Berlin A."/>
            <person name="Bochicchio J."/>
            <person name="Borenstein D."/>
            <person name="Chapman S."/>
            <person name="Chen Z."/>
            <person name="Freedman E."/>
            <person name="Gellesch M."/>
            <person name="Goldberg J."/>
            <person name="Griggs A."/>
            <person name="Gujja S."/>
            <person name="Heilman E."/>
            <person name="Heiman D."/>
            <person name="Hepburn T."/>
            <person name="Howarth C."/>
            <person name="Jen D."/>
            <person name="Larson L."/>
            <person name="Mehta T."/>
            <person name="Park D."/>
            <person name="Pearson M."/>
            <person name="Roberts A."/>
            <person name="Saif S."/>
            <person name="Shenoy N."/>
            <person name="Sisk P."/>
            <person name="Stolte C."/>
            <person name="Sykes S."/>
            <person name="Thomson T."/>
            <person name="Walk T."/>
            <person name="White J."/>
            <person name="Yandava C."/>
            <person name="Burger G."/>
            <person name="Gray M.W."/>
            <person name="Holland P.W.H."/>
            <person name="King N."/>
            <person name="Lang F.B.F."/>
            <person name="Roger A.J."/>
            <person name="Ruiz-Trillo I."/>
            <person name="Lander E."/>
            <person name="Nusbaum C."/>
        </authorList>
    </citation>
    <scope>NUCLEOTIDE SEQUENCE [LARGE SCALE GENOMIC DNA]</scope>
    <source>
        <strain evidence="9 10">ATCC 50062</strain>
    </source>
</reference>
<feature type="coiled-coil region" evidence="6">
    <location>
        <begin position="16"/>
        <end position="43"/>
    </location>
</feature>
<evidence type="ECO:0000256" key="4">
    <source>
        <dbReference type="ARBA" id="ARBA00022989"/>
    </source>
</evidence>
<name>A0A0L0DDJ0_THETB</name>
<dbReference type="OMA" id="WPNTGPW"/>
<dbReference type="eggNOG" id="KOG4758">
    <property type="taxonomic scope" value="Eukaryota"/>
</dbReference>
<evidence type="ECO:0000256" key="8">
    <source>
        <dbReference type="SAM" id="Phobius"/>
    </source>
</evidence>
<accession>A0A0L0DDJ0</accession>
<feature type="region of interest" description="Disordered" evidence="7">
    <location>
        <begin position="53"/>
        <end position="80"/>
    </location>
</feature>
<organism evidence="9 10">
    <name type="scientific">Thecamonas trahens ATCC 50062</name>
    <dbReference type="NCBI Taxonomy" id="461836"/>
    <lineage>
        <taxon>Eukaryota</taxon>
        <taxon>Apusozoa</taxon>
        <taxon>Apusomonadida</taxon>
        <taxon>Apusomonadidae</taxon>
        <taxon>Thecamonas</taxon>
    </lineage>
</organism>
<evidence type="ECO:0000256" key="3">
    <source>
        <dbReference type="ARBA" id="ARBA00022692"/>
    </source>
</evidence>
<dbReference type="PANTHER" id="PTHR21433:SF0">
    <property type="entry name" value="TRANSMEMBRANE PROTEIN 120 HOMOLOG"/>
    <property type="match status" value="1"/>
</dbReference>
<evidence type="ECO:0000256" key="7">
    <source>
        <dbReference type="SAM" id="MobiDB-lite"/>
    </source>
</evidence>
<feature type="transmembrane region" description="Helical" evidence="8">
    <location>
        <begin position="270"/>
        <end position="294"/>
    </location>
</feature>